<gene>
    <name evidence="2" type="ORF">MYCIT1_LOCUS9996</name>
</gene>
<evidence type="ECO:0000256" key="1">
    <source>
        <dbReference type="SAM" id="MobiDB-lite"/>
    </source>
</evidence>
<comment type="caution">
    <text evidence="2">The sequence shown here is derived from an EMBL/GenBank/DDBJ whole genome shotgun (WGS) entry which is preliminary data.</text>
</comment>
<accession>A0AAD2H1I2</accession>
<protein>
    <submittedName>
        <fullName evidence="2">Uncharacterized protein</fullName>
    </submittedName>
</protein>
<dbReference type="Proteomes" id="UP001295794">
    <property type="component" value="Unassembled WGS sequence"/>
</dbReference>
<feature type="region of interest" description="Disordered" evidence="1">
    <location>
        <begin position="466"/>
        <end position="489"/>
    </location>
</feature>
<evidence type="ECO:0000313" key="3">
    <source>
        <dbReference type="Proteomes" id="UP001295794"/>
    </source>
</evidence>
<keyword evidence="3" id="KW-1185">Reference proteome</keyword>
<evidence type="ECO:0000313" key="2">
    <source>
        <dbReference type="EMBL" id="CAK5267466.1"/>
    </source>
</evidence>
<dbReference type="GO" id="GO:0016491">
    <property type="term" value="F:oxidoreductase activity"/>
    <property type="evidence" value="ECO:0007669"/>
    <property type="project" value="InterPro"/>
</dbReference>
<dbReference type="AlphaFoldDB" id="A0AAD2H1I2"/>
<proteinExistence type="predicted"/>
<dbReference type="EMBL" id="CAVNYO010000123">
    <property type="protein sequence ID" value="CAK5267466.1"/>
    <property type="molecule type" value="Genomic_DNA"/>
</dbReference>
<name>A0AAD2H1I2_9AGAR</name>
<dbReference type="InterPro" id="IPR012171">
    <property type="entry name" value="Fatty_acid_desaturase"/>
</dbReference>
<reference evidence="2" key="1">
    <citation type="submission" date="2023-11" db="EMBL/GenBank/DDBJ databases">
        <authorList>
            <person name="De Vega J J."/>
            <person name="De Vega J J."/>
        </authorList>
    </citation>
    <scope>NUCLEOTIDE SEQUENCE</scope>
</reference>
<dbReference type="PANTHER" id="PTHR32100">
    <property type="entry name" value="OMEGA-6 FATTY ACID DESATURASE, CHLOROPLASTIC"/>
    <property type="match status" value="1"/>
</dbReference>
<organism evidence="2 3">
    <name type="scientific">Mycena citricolor</name>
    <dbReference type="NCBI Taxonomy" id="2018698"/>
    <lineage>
        <taxon>Eukaryota</taxon>
        <taxon>Fungi</taxon>
        <taxon>Dikarya</taxon>
        <taxon>Basidiomycota</taxon>
        <taxon>Agaricomycotina</taxon>
        <taxon>Agaricomycetes</taxon>
        <taxon>Agaricomycetidae</taxon>
        <taxon>Agaricales</taxon>
        <taxon>Marasmiineae</taxon>
        <taxon>Mycenaceae</taxon>
        <taxon>Mycena</taxon>
    </lineage>
</organism>
<sequence>MCFEVQYLSSRTRAAAALPTQPFSWWLRGLAFTDIWVIGHECGHGAFSASRSISELVDYFYHTLLLTPHFSLAKSDTIPDELSTAELGGGALHYLVPLAHLADFERKTLTAASHFHGVVRNELGVFVVFNADRNALLRIPRPKSRHHYRPALHATSWMSVRRVFLACGPRYPIFDGDLVGVLDISLRSLPTVKKQMETGLGWAMSWTVVERWANLEGFLNRVAVTLRWRVGQISPAPNCGTMQARPITFGYSDSFATEEELANAVARSRDAFVPLLGAIAIFFLALDGSVERASWRSTVMEALHMPHRLMDSLEAVVERLLRNPAGMILDFTLENPHELDWLFSLLVNDTVSIHLPLYFFLGQGNEAVNRATHVEAFPSMRKIHLSVQDTIRVLNELPLVEVASKEYVFVPWNMRQFGTIPNPEYYETLDSPQRQFPPVDPHSGQKPGEDYKDFFARQTVRNERRLAAETPQQQQSRLQRKRGALSHAAPGKKGARVFIWEEKEKFWIRRLLQRNEVEDEWDDFAQSQRIYDSFSNEWDLCLPLDPTAVVSYSDNDDDNDDFGFGFYGNPPAAAHPTEFRQDCDPTDDFEGELPAGLSVEVQSALSNASAILGQVDMYNRGTDEEQPWKTTPVFVAEHNPTRAILEYRVGFIGDTPGTFPETEMARLQVSAHFVGDAGSSTAMPISNSVRALLHVLNKAKCVKDMPSGLFDLSDENTANEIWSKSGVIVAVTAPMSEKAYRSTGYLLQPRTQEGAFDRQILLFSATTVLHIVRLRCSSWNELIGHLYHLGAEFIIGIEASSFLPSSYRPELFRCGSLGVRPEGYVPSRGDLSKYWELLSRFLHSPRGRLALQAGGIVARLARLIIDDPELDLRTEFVDVEIAEECLKFNDTSFYYHALTKEEEDLVLGVYSIEMNQLHSGARNGHQEKRVSWWPQAGAFFSSGLSVGWWMPDCERWFQDILLEMEQNRAVLLNNTRWKDRIRGYSAAWRLSKNLDAVHADFLADIG</sequence>
<feature type="region of interest" description="Disordered" evidence="1">
    <location>
        <begin position="430"/>
        <end position="449"/>
    </location>
</feature>